<keyword evidence="11" id="KW-1185">Reference proteome</keyword>
<dbReference type="PANTHER" id="PTHR45753:SF6">
    <property type="entry name" value="ASPARTATE CARBAMOYLTRANSFERASE"/>
    <property type="match status" value="1"/>
</dbReference>
<comment type="caution">
    <text evidence="10">The sequence shown here is derived from an EMBL/GenBank/DDBJ whole genome shotgun (WGS) entry which is preliminary data.</text>
</comment>
<keyword evidence="4 7" id="KW-0665">Pyrimidine biosynthesis</keyword>
<evidence type="ECO:0000256" key="2">
    <source>
        <dbReference type="ARBA" id="ARBA00008896"/>
    </source>
</evidence>
<dbReference type="InterPro" id="IPR006130">
    <property type="entry name" value="Asp/Orn_carbamoylTrfase"/>
</dbReference>
<evidence type="ECO:0000256" key="6">
    <source>
        <dbReference type="ARBA" id="ARBA00048859"/>
    </source>
</evidence>
<protein>
    <recommendedName>
        <fullName evidence="7">Aspartate carbamoyltransferase</fullName>
        <ecNumber evidence="7">2.1.3.2</ecNumber>
    </recommendedName>
    <alternativeName>
        <fullName evidence="7">Aspartate transcarbamylase</fullName>
        <shortName evidence="7">ATCase</shortName>
    </alternativeName>
</protein>
<dbReference type="Pfam" id="PF00185">
    <property type="entry name" value="OTCace"/>
    <property type="match status" value="1"/>
</dbReference>
<proteinExistence type="inferred from homology"/>
<feature type="binding site" evidence="7">
    <location>
        <position position="179"/>
    </location>
    <ligand>
        <name>L-aspartate</name>
        <dbReference type="ChEBI" id="CHEBI:29991"/>
    </ligand>
</feature>
<feature type="binding site" evidence="7">
    <location>
        <position position="149"/>
    </location>
    <ligand>
        <name>carbamoyl phosphate</name>
        <dbReference type="ChEBI" id="CHEBI:58228"/>
    </ligand>
</feature>
<dbReference type="EMBL" id="BDQG01000001">
    <property type="protein sequence ID" value="GAW66027.1"/>
    <property type="molecule type" value="Genomic_DNA"/>
</dbReference>
<gene>
    <name evidence="7" type="primary">pyrB</name>
    <name evidence="10" type="ORF">GPEL0_01f1202</name>
</gene>
<evidence type="ECO:0000256" key="3">
    <source>
        <dbReference type="ARBA" id="ARBA00022679"/>
    </source>
</evidence>
<dbReference type="PROSITE" id="PS00097">
    <property type="entry name" value="CARBAMOYLTRANSFERASE"/>
    <property type="match status" value="1"/>
</dbReference>
<feature type="domain" description="Aspartate/ornithine carbamoyltransferase Asp/Orn-binding" evidence="8">
    <location>
        <begin position="165"/>
        <end position="312"/>
    </location>
</feature>
<feature type="domain" description="Aspartate/ornithine carbamoyltransferase carbamoyl-P binding" evidence="9">
    <location>
        <begin position="16"/>
        <end position="159"/>
    </location>
</feature>
<evidence type="ECO:0000313" key="11">
    <source>
        <dbReference type="Proteomes" id="UP000194153"/>
    </source>
</evidence>
<feature type="binding site" evidence="7">
    <location>
        <position position="275"/>
    </location>
    <ligand>
        <name>carbamoyl phosphate</name>
        <dbReference type="ChEBI" id="CHEBI:58228"/>
    </ligand>
</feature>
<dbReference type="InterPro" id="IPR002082">
    <property type="entry name" value="Asp_carbamoyltransf"/>
</dbReference>
<feature type="binding site" evidence="7">
    <location>
        <position position="118"/>
    </location>
    <ligand>
        <name>carbamoyl phosphate</name>
        <dbReference type="ChEBI" id="CHEBI:58228"/>
    </ligand>
</feature>
<evidence type="ECO:0000256" key="7">
    <source>
        <dbReference type="HAMAP-Rule" id="MF_00001"/>
    </source>
</evidence>
<dbReference type="InterPro" id="IPR006132">
    <property type="entry name" value="Asp/Orn_carbamoyltranf_P-bd"/>
</dbReference>
<name>A0ABQ0MGY1_9BACT</name>
<dbReference type="NCBIfam" id="NF002032">
    <property type="entry name" value="PRK00856.1"/>
    <property type="match status" value="1"/>
</dbReference>
<evidence type="ECO:0000256" key="5">
    <source>
        <dbReference type="ARBA" id="ARBA00043884"/>
    </source>
</evidence>
<dbReference type="PANTHER" id="PTHR45753">
    <property type="entry name" value="ORNITHINE CARBAMOYLTRANSFERASE, MITOCHONDRIAL"/>
    <property type="match status" value="1"/>
</dbReference>
<dbReference type="PRINTS" id="PR00101">
    <property type="entry name" value="ATCASE"/>
</dbReference>
<reference evidence="11" key="1">
    <citation type="submission" date="2017-05" db="EMBL/GenBank/DDBJ databases">
        <title>Draft genome sequence of Geobacter pelophilus, a iron(III)-reducing bacteria.</title>
        <authorList>
            <person name="Aoyagi T."/>
            <person name="Koike H."/>
            <person name="Morita T."/>
            <person name="Sato Y."/>
            <person name="Habe H."/>
            <person name="Hori T."/>
        </authorList>
    </citation>
    <scope>NUCLEOTIDE SEQUENCE [LARGE SCALE GENOMIC DNA]</scope>
    <source>
        <strain evidence="11">Drf2</strain>
    </source>
</reference>
<comment type="catalytic activity">
    <reaction evidence="6 7">
        <text>carbamoyl phosphate + L-aspartate = N-carbamoyl-L-aspartate + phosphate + H(+)</text>
        <dbReference type="Rhea" id="RHEA:20013"/>
        <dbReference type="ChEBI" id="CHEBI:15378"/>
        <dbReference type="ChEBI" id="CHEBI:29991"/>
        <dbReference type="ChEBI" id="CHEBI:32814"/>
        <dbReference type="ChEBI" id="CHEBI:43474"/>
        <dbReference type="ChEBI" id="CHEBI:58228"/>
        <dbReference type="EC" id="2.1.3.2"/>
    </reaction>
</comment>
<dbReference type="PRINTS" id="PR00100">
    <property type="entry name" value="AOTCASE"/>
</dbReference>
<accession>A0ABQ0MGY1</accession>
<dbReference type="InterPro" id="IPR006131">
    <property type="entry name" value="Asp_carbamoyltransf_Asp/Orn-bd"/>
</dbReference>
<dbReference type="Pfam" id="PF02729">
    <property type="entry name" value="OTCace_N"/>
    <property type="match status" value="1"/>
</dbReference>
<keyword evidence="3 7" id="KW-0808">Transferase</keyword>
<evidence type="ECO:0000313" key="10">
    <source>
        <dbReference type="EMBL" id="GAW66027.1"/>
    </source>
</evidence>
<dbReference type="InterPro" id="IPR036901">
    <property type="entry name" value="Asp/Orn_carbamoylTrfase_sf"/>
</dbReference>
<feature type="binding site" evidence="7">
    <location>
        <position position="146"/>
    </location>
    <ligand>
        <name>carbamoyl phosphate</name>
        <dbReference type="ChEBI" id="CHEBI:58228"/>
    </ligand>
</feature>
<dbReference type="EC" id="2.1.3.2" evidence="7"/>
<feature type="binding site" evidence="7">
    <location>
        <position position="276"/>
    </location>
    <ligand>
        <name>carbamoyl phosphate</name>
        <dbReference type="ChEBI" id="CHEBI:58228"/>
    </ligand>
</feature>
<comment type="subunit">
    <text evidence="7">Heterododecamer (2C3:3R2) of six catalytic PyrB chains organized as two trimers (C3), and six regulatory PyrI chains organized as three dimers (R2).</text>
</comment>
<evidence type="ECO:0000256" key="1">
    <source>
        <dbReference type="ARBA" id="ARBA00004852"/>
    </source>
</evidence>
<dbReference type="Gene3D" id="3.40.50.1370">
    <property type="entry name" value="Aspartate/ornithine carbamoyltransferase"/>
    <property type="match status" value="2"/>
</dbReference>
<feature type="binding site" evidence="7">
    <location>
        <position position="69"/>
    </location>
    <ligand>
        <name>carbamoyl phosphate</name>
        <dbReference type="ChEBI" id="CHEBI:58228"/>
    </ligand>
</feature>
<feature type="binding site" evidence="7">
    <location>
        <position position="234"/>
    </location>
    <ligand>
        <name>L-aspartate</name>
        <dbReference type="ChEBI" id="CHEBI:29991"/>
    </ligand>
</feature>
<evidence type="ECO:0000256" key="4">
    <source>
        <dbReference type="ARBA" id="ARBA00022975"/>
    </source>
</evidence>
<evidence type="ECO:0000259" key="9">
    <source>
        <dbReference type="Pfam" id="PF02729"/>
    </source>
</evidence>
<organism evidence="10 11">
    <name type="scientific">Geoanaerobacter pelophilus</name>
    <dbReference type="NCBI Taxonomy" id="60036"/>
    <lineage>
        <taxon>Bacteria</taxon>
        <taxon>Pseudomonadati</taxon>
        <taxon>Thermodesulfobacteriota</taxon>
        <taxon>Desulfuromonadia</taxon>
        <taxon>Geobacterales</taxon>
        <taxon>Geobacteraceae</taxon>
        <taxon>Geoanaerobacter</taxon>
    </lineage>
</organism>
<feature type="binding site" evidence="7">
    <location>
        <position position="68"/>
    </location>
    <ligand>
        <name>carbamoyl phosphate</name>
        <dbReference type="ChEBI" id="CHEBI:58228"/>
    </ligand>
</feature>
<feature type="binding site" evidence="7">
    <location>
        <position position="96"/>
    </location>
    <ligand>
        <name>L-aspartate</name>
        <dbReference type="ChEBI" id="CHEBI:29991"/>
    </ligand>
</feature>
<dbReference type="SUPFAM" id="SSF53671">
    <property type="entry name" value="Aspartate/ornithine carbamoyltransferase"/>
    <property type="match status" value="1"/>
</dbReference>
<dbReference type="Proteomes" id="UP000194153">
    <property type="component" value="Unassembled WGS sequence"/>
</dbReference>
<sequence length="320" mass="34820">MCAPQTEGGTMGFRHKDIIALKDLTKEEITLLLDTADSLSEINQRDIKKVPTLRGKTVINLFYEASTRTRTSFEIAAKRLSADAVNITASTSSVVKGETLSDTANNLLAMKPDIIVMRHAVSGAHEYLAKRVSCSVINAGDGAHEHPSQGLLDMLTMRQKFGRLDGLKVAIVGDITHSRVARSDIYGLTTMGSHVFLAGPPTMMPVGIERLGNVTVCKDMREAVDQADVVMMLRIQLERQGKTLLPSMREYSRYFGLNPEVLTLAKKNAIVMHPGPINRGVELASSVADCDQSAILTQVENGVAVRMAMLYHVCGGEPVE</sequence>
<comment type="function">
    <text evidence="5 7">Catalyzes the condensation of carbamoyl phosphate and aspartate to form carbamoyl aspartate and inorganic phosphate, the committed step in the de novo pyrimidine nucleotide biosynthesis pathway.</text>
</comment>
<comment type="pathway">
    <text evidence="1 7">Pyrimidine metabolism; UMP biosynthesis via de novo pathway; (S)-dihydroorotate from bicarbonate: step 2/3.</text>
</comment>
<dbReference type="HAMAP" id="MF_00001">
    <property type="entry name" value="Asp_carb_tr"/>
    <property type="match status" value="1"/>
</dbReference>
<dbReference type="NCBIfam" id="TIGR00670">
    <property type="entry name" value="asp_carb_tr"/>
    <property type="match status" value="1"/>
</dbReference>
<evidence type="ECO:0000259" key="8">
    <source>
        <dbReference type="Pfam" id="PF00185"/>
    </source>
</evidence>
<comment type="similarity">
    <text evidence="2 7">Belongs to the aspartate/ornithine carbamoyltransferase superfamily. ATCase family.</text>
</comment>